<dbReference type="InterPro" id="IPR010266">
    <property type="entry name" value="NnrS"/>
</dbReference>
<keyword evidence="1" id="KW-1133">Transmembrane helix</keyword>
<feature type="transmembrane region" description="Helical" evidence="1">
    <location>
        <begin position="183"/>
        <end position="202"/>
    </location>
</feature>
<feature type="transmembrane region" description="Helical" evidence="1">
    <location>
        <begin position="374"/>
        <end position="392"/>
    </location>
</feature>
<dbReference type="RefSeq" id="WP_115517881.1">
    <property type="nucleotide sequence ID" value="NZ_QRGO01000001.1"/>
</dbReference>
<dbReference type="OrthoDB" id="9770040at2"/>
<comment type="caution">
    <text evidence="2">The sequence shown here is derived from an EMBL/GenBank/DDBJ whole genome shotgun (WGS) entry which is preliminary data.</text>
</comment>
<sequence>MSNDANSNPALGRRRRYAGPALFSYGFRIFFLAASVWAAFGVFIWLPIYLGWVPFVTAFGPHDWHVHEMIFGYAAAAIAGFLLTAIPNWTGRLPVNGWPLAGLAALWLAGRIAVLASSSLGPLVTAVIDVSFLATLGFVCGREIVAGKNWRNLRVLVIIAALTAANIFFHAEVYVIGGADYSLRLAFSAVIVLVCLIGGRIVPSFTNNWLARNNPGRMPVPFSRYDGMTLAVSIVSLGAWIVAPTDERAGIALLVAGVMQTVRLARWAGYRAAGDSLVLVLHVAYAFVPLGFVLTGLALVTDLPAGAGIHAWGAGAIGLMTLAVMTRASLGHTGHPLHAGPATQAIYGLVFAGAVLRVAAALSGHTAVLELAGLLWIGGFALFGATYGPILVRQRPAWAEVRC</sequence>
<evidence type="ECO:0000313" key="3">
    <source>
        <dbReference type="Proteomes" id="UP000263993"/>
    </source>
</evidence>
<feature type="transmembrane region" description="Helical" evidence="1">
    <location>
        <begin position="98"/>
        <end position="117"/>
    </location>
</feature>
<gene>
    <name evidence="2" type="ORF">DXH78_12900</name>
</gene>
<accession>A0A371BE24</accession>
<feature type="transmembrane region" description="Helical" evidence="1">
    <location>
        <begin position="249"/>
        <end position="265"/>
    </location>
</feature>
<protein>
    <submittedName>
        <fullName evidence="2">Short-chain dehydrogenase</fullName>
    </submittedName>
</protein>
<dbReference type="Proteomes" id="UP000263993">
    <property type="component" value="Unassembled WGS sequence"/>
</dbReference>
<dbReference type="Pfam" id="PF05940">
    <property type="entry name" value="NnrS"/>
    <property type="match status" value="1"/>
</dbReference>
<evidence type="ECO:0000313" key="2">
    <source>
        <dbReference type="EMBL" id="RDV05859.1"/>
    </source>
</evidence>
<feature type="transmembrane region" description="Helical" evidence="1">
    <location>
        <begin position="70"/>
        <end position="86"/>
    </location>
</feature>
<organism evidence="2 3">
    <name type="scientific">Undibacter mobilis</name>
    <dbReference type="NCBI Taxonomy" id="2292256"/>
    <lineage>
        <taxon>Bacteria</taxon>
        <taxon>Pseudomonadati</taxon>
        <taxon>Pseudomonadota</taxon>
        <taxon>Alphaproteobacteria</taxon>
        <taxon>Hyphomicrobiales</taxon>
        <taxon>Nitrobacteraceae</taxon>
        <taxon>Undibacter</taxon>
    </lineage>
</organism>
<name>A0A371BE24_9BRAD</name>
<feature type="transmembrane region" description="Helical" evidence="1">
    <location>
        <begin position="21"/>
        <end position="50"/>
    </location>
</feature>
<feature type="transmembrane region" description="Helical" evidence="1">
    <location>
        <begin position="123"/>
        <end position="141"/>
    </location>
</feature>
<dbReference type="EMBL" id="QRGO01000001">
    <property type="protein sequence ID" value="RDV05859.1"/>
    <property type="molecule type" value="Genomic_DNA"/>
</dbReference>
<feature type="transmembrane region" description="Helical" evidence="1">
    <location>
        <begin position="277"/>
        <end position="299"/>
    </location>
</feature>
<feature type="transmembrane region" description="Helical" evidence="1">
    <location>
        <begin position="153"/>
        <end position="171"/>
    </location>
</feature>
<keyword evidence="1" id="KW-0812">Transmembrane</keyword>
<evidence type="ECO:0000256" key="1">
    <source>
        <dbReference type="SAM" id="Phobius"/>
    </source>
</evidence>
<feature type="transmembrane region" description="Helical" evidence="1">
    <location>
        <begin position="305"/>
        <end position="325"/>
    </location>
</feature>
<keyword evidence="1" id="KW-0472">Membrane</keyword>
<feature type="transmembrane region" description="Helical" evidence="1">
    <location>
        <begin position="223"/>
        <end position="243"/>
    </location>
</feature>
<proteinExistence type="predicted"/>
<reference evidence="3" key="1">
    <citation type="submission" date="2018-08" db="EMBL/GenBank/DDBJ databases">
        <authorList>
            <person name="Kim S.-J."/>
            <person name="Jung G.-Y."/>
        </authorList>
    </citation>
    <scope>NUCLEOTIDE SEQUENCE [LARGE SCALE GENOMIC DNA]</scope>
    <source>
        <strain evidence="3">GY_H</strain>
    </source>
</reference>
<keyword evidence="3" id="KW-1185">Reference proteome</keyword>
<dbReference type="AlphaFoldDB" id="A0A371BE24"/>
<feature type="transmembrane region" description="Helical" evidence="1">
    <location>
        <begin position="346"/>
        <end position="368"/>
    </location>
</feature>